<dbReference type="PANTHER" id="PTHR33204:SF18">
    <property type="entry name" value="TRANSCRIPTIONAL REGULATORY PROTEIN"/>
    <property type="match status" value="1"/>
</dbReference>
<name>A0A2K3USJ3_9DEIO</name>
<dbReference type="PROSITE" id="PS51118">
    <property type="entry name" value="HTH_HXLR"/>
    <property type="match status" value="1"/>
</dbReference>
<evidence type="ECO:0000259" key="5">
    <source>
        <dbReference type="PROSITE" id="PS51118"/>
    </source>
</evidence>
<evidence type="ECO:0000256" key="1">
    <source>
        <dbReference type="ARBA" id="ARBA00023015"/>
    </source>
</evidence>
<keyword evidence="2" id="KW-0238">DNA-binding</keyword>
<dbReference type="RefSeq" id="WP_103314025.1">
    <property type="nucleotide sequence ID" value="NZ_PPPD01000003.1"/>
</dbReference>
<accession>A0A2K3USJ3</accession>
<gene>
    <name evidence="6" type="ORF">CVO96_18950</name>
</gene>
<dbReference type="AlphaFoldDB" id="A0A2K3USJ3"/>
<sequence>MPRGLSGAHSPDKERPTGRPSSADQPTVDMALVLSIFQTKYVAHLLLALIEGPQSFSALLGQTGIASSGTLSARLRDLQRWQLVTREGKLYALLPAGRASFSVLRQMELWGQRRAAGQGHADYVLLQRTGSLAIIYALMAAPLRVRDLSEQVRLVSRRSLLHRLQELTEAGYLRRQGESTAVFYSLTERGQTLRPVMDELTVWWSMYRALKPLPEARQLVELDHR</sequence>
<dbReference type="CDD" id="cd00090">
    <property type="entry name" value="HTH_ARSR"/>
    <property type="match status" value="1"/>
</dbReference>
<dbReference type="EMBL" id="PPPD01000003">
    <property type="protein sequence ID" value="PNY79511.1"/>
    <property type="molecule type" value="Genomic_DNA"/>
</dbReference>
<protein>
    <recommendedName>
        <fullName evidence="5">HTH hxlR-type domain-containing protein</fullName>
    </recommendedName>
</protein>
<feature type="region of interest" description="Disordered" evidence="4">
    <location>
        <begin position="1"/>
        <end position="25"/>
    </location>
</feature>
<keyword evidence="3" id="KW-0804">Transcription</keyword>
<dbReference type="GO" id="GO:0003677">
    <property type="term" value="F:DNA binding"/>
    <property type="evidence" value="ECO:0007669"/>
    <property type="project" value="UniProtKB-KW"/>
</dbReference>
<organism evidence="6 7">
    <name type="scientific">Deinococcus koreensis</name>
    <dbReference type="NCBI Taxonomy" id="2054903"/>
    <lineage>
        <taxon>Bacteria</taxon>
        <taxon>Thermotogati</taxon>
        <taxon>Deinococcota</taxon>
        <taxon>Deinococci</taxon>
        <taxon>Deinococcales</taxon>
        <taxon>Deinococcaceae</taxon>
        <taxon>Deinococcus</taxon>
    </lineage>
</organism>
<dbReference type="InterPro" id="IPR036390">
    <property type="entry name" value="WH_DNA-bd_sf"/>
</dbReference>
<dbReference type="InterPro" id="IPR036388">
    <property type="entry name" value="WH-like_DNA-bd_sf"/>
</dbReference>
<dbReference type="OrthoDB" id="9800966at2"/>
<proteinExistence type="predicted"/>
<dbReference type="Pfam" id="PF01638">
    <property type="entry name" value="HxlR"/>
    <property type="match status" value="2"/>
</dbReference>
<keyword evidence="7" id="KW-1185">Reference proteome</keyword>
<comment type="caution">
    <text evidence="6">The sequence shown here is derived from an EMBL/GenBank/DDBJ whole genome shotgun (WGS) entry which is preliminary data.</text>
</comment>
<dbReference type="PANTHER" id="PTHR33204">
    <property type="entry name" value="TRANSCRIPTIONAL REGULATOR, MARR FAMILY"/>
    <property type="match status" value="1"/>
</dbReference>
<evidence type="ECO:0000313" key="7">
    <source>
        <dbReference type="Proteomes" id="UP000236379"/>
    </source>
</evidence>
<dbReference type="InterPro" id="IPR011991">
    <property type="entry name" value="ArsR-like_HTH"/>
</dbReference>
<dbReference type="Gene3D" id="1.10.10.10">
    <property type="entry name" value="Winged helix-like DNA-binding domain superfamily/Winged helix DNA-binding domain"/>
    <property type="match status" value="2"/>
</dbReference>
<evidence type="ECO:0000256" key="3">
    <source>
        <dbReference type="ARBA" id="ARBA00023163"/>
    </source>
</evidence>
<evidence type="ECO:0000313" key="6">
    <source>
        <dbReference type="EMBL" id="PNY79511.1"/>
    </source>
</evidence>
<evidence type="ECO:0000256" key="2">
    <source>
        <dbReference type="ARBA" id="ARBA00023125"/>
    </source>
</evidence>
<dbReference type="InterPro" id="IPR002577">
    <property type="entry name" value="HTH_HxlR"/>
</dbReference>
<reference evidence="6 7" key="1">
    <citation type="submission" date="2018-01" db="EMBL/GenBank/DDBJ databases">
        <title>Deinococcus koreensis sp. nov., a radiation-resistant bacterium isolated from river water.</title>
        <authorList>
            <person name="Choi A."/>
        </authorList>
    </citation>
    <scope>NUCLEOTIDE SEQUENCE [LARGE SCALE GENOMIC DNA]</scope>
    <source>
        <strain evidence="6 7">SJW1-2</strain>
    </source>
</reference>
<evidence type="ECO:0000256" key="4">
    <source>
        <dbReference type="SAM" id="MobiDB-lite"/>
    </source>
</evidence>
<dbReference type="SUPFAM" id="SSF46785">
    <property type="entry name" value="Winged helix' DNA-binding domain"/>
    <property type="match status" value="2"/>
</dbReference>
<feature type="domain" description="HTH hxlR-type" evidence="5">
    <location>
        <begin position="116"/>
        <end position="212"/>
    </location>
</feature>
<dbReference type="Proteomes" id="UP000236379">
    <property type="component" value="Unassembled WGS sequence"/>
</dbReference>
<keyword evidence="1" id="KW-0805">Transcription regulation</keyword>